<dbReference type="Proteomes" id="UP000694892">
    <property type="component" value="Chromosome 5S"/>
</dbReference>
<gene>
    <name evidence="2" type="ORF">XELAEV_18029635mg</name>
</gene>
<dbReference type="PANTHER" id="PTHR46957">
    <property type="entry name" value="CYTOKINE RECEPTOR"/>
    <property type="match status" value="1"/>
</dbReference>
<sequence>PGRVRNLTIVCATEHTVSLSWQPPEGNFSSYIFRIAQVPSFNGSLNVENLTIDNLTPGNFYTFYISAVVGDSFVEGDSTAISTYMVPSAIEILIIDNVTTNSVSLSWPIPFGNISSYIIQVLGTPSNELIVNTNYFLVDQLIPGNYYTFIVFTIAGDMNGTKTENSTFTGMFIKEF</sequence>
<dbReference type="InterPro" id="IPR003961">
    <property type="entry name" value="FN3_dom"/>
</dbReference>
<protein>
    <recommendedName>
        <fullName evidence="1">Fibronectin type-III domain-containing protein</fullName>
    </recommendedName>
</protein>
<dbReference type="PROSITE" id="PS50853">
    <property type="entry name" value="FN3"/>
    <property type="match status" value="1"/>
</dbReference>
<dbReference type="SUPFAM" id="SSF49265">
    <property type="entry name" value="Fibronectin type III"/>
    <property type="match status" value="1"/>
</dbReference>
<feature type="non-terminal residue" evidence="2">
    <location>
        <position position="1"/>
    </location>
</feature>
<dbReference type="GO" id="GO:0043235">
    <property type="term" value="C:receptor complex"/>
    <property type="evidence" value="ECO:0007669"/>
    <property type="project" value="TreeGrafter"/>
</dbReference>
<evidence type="ECO:0000259" key="1">
    <source>
        <dbReference type="PROSITE" id="PS50853"/>
    </source>
</evidence>
<dbReference type="CDD" id="cd00063">
    <property type="entry name" value="FN3"/>
    <property type="match status" value="2"/>
</dbReference>
<dbReference type="EMBL" id="CM004475">
    <property type="protein sequence ID" value="OCT78546.1"/>
    <property type="molecule type" value="Genomic_DNA"/>
</dbReference>
<proteinExistence type="predicted"/>
<dbReference type="AlphaFoldDB" id="A0A974CTU8"/>
<name>A0A974CTU8_XENLA</name>
<dbReference type="Pfam" id="PF00041">
    <property type="entry name" value="fn3"/>
    <property type="match status" value="2"/>
</dbReference>
<dbReference type="InterPro" id="IPR013783">
    <property type="entry name" value="Ig-like_fold"/>
</dbReference>
<dbReference type="Gene3D" id="2.60.40.10">
    <property type="entry name" value="Immunoglobulins"/>
    <property type="match status" value="2"/>
</dbReference>
<accession>A0A974CTU8</accession>
<reference evidence="3" key="1">
    <citation type="journal article" date="2016" name="Nature">
        <title>Genome evolution in the allotetraploid frog Xenopus laevis.</title>
        <authorList>
            <person name="Session A.M."/>
            <person name="Uno Y."/>
            <person name="Kwon T."/>
            <person name="Chapman J.A."/>
            <person name="Toyoda A."/>
            <person name="Takahashi S."/>
            <person name="Fukui A."/>
            <person name="Hikosaka A."/>
            <person name="Suzuki A."/>
            <person name="Kondo M."/>
            <person name="van Heeringen S.J."/>
            <person name="Quigley I."/>
            <person name="Heinz S."/>
            <person name="Ogino H."/>
            <person name="Ochi H."/>
            <person name="Hellsten U."/>
            <person name="Lyons J.B."/>
            <person name="Simakov O."/>
            <person name="Putnam N."/>
            <person name="Stites J."/>
            <person name="Kuroki Y."/>
            <person name="Tanaka T."/>
            <person name="Michiue T."/>
            <person name="Watanabe M."/>
            <person name="Bogdanovic O."/>
            <person name="Lister R."/>
            <person name="Georgiou G."/>
            <person name="Paranjpe S.S."/>
            <person name="van Kruijsbergen I."/>
            <person name="Shu S."/>
            <person name="Carlson J."/>
            <person name="Kinoshita T."/>
            <person name="Ohta Y."/>
            <person name="Mawaribuchi S."/>
            <person name="Jenkins J."/>
            <person name="Grimwood J."/>
            <person name="Schmutz J."/>
            <person name="Mitros T."/>
            <person name="Mozaffari S.V."/>
            <person name="Suzuki Y."/>
            <person name="Haramoto Y."/>
            <person name="Yamamoto T.S."/>
            <person name="Takagi C."/>
            <person name="Heald R."/>
            <person name="Miller K."/>
            <person name="Haudenschild C."/>
            <person name="Kitzman J."/>
            <person name="Nakayama T."/>
            <person name="Izutsu Y."/>
            <person name="Robert J."/>
            <person name="Fortriede J."/>
            <person name="Burns K."/>
            <person name="Lotay V."/>
            <person name="Karimi K."/>
            <person name="Yasuoka Y."/>
            <person name="Dichmann D.S."/>
            <person name="Flajnik M.F."/>
            <person name="Houston D.W."/>
            <person name="Shendure J."/>
            <person name="DuPasquier L."/>
            <person name="Vize P.D."/>
            <person name="Zorn A.M."/>
            <person name="Ito M."/>
            <person name="Marcotte E.M."/>
            <person name="Wallingford J.B."/>
            <person name="Ito Y."/>
            <person name="Asashima M."/>
            <person name="Ueno N."/>
            <person name="Matsuda Y."/>
            <person name="Veenstra G.J."/>
            <person name="Fujiyama A."/>
            <person name="Harland R.M."/>
            <person name="Taira M."/>
            <person name="Rokhsar D.S."/>
        </authorList>
    </citation>
    <scope>NUCLEOTIDE SEQUENCE [LARGE SCALE GENOMIC DNA]</scope>
    <source>
        <strain evidence="3">J</strain>
    </source>
</reference>
<feature type="domain" description="Fibronectin type-III" evidence="1">
    <location>
        <begin position="3"/>
        <end position="89"/>
    </location>
</feature>
<dbReference type="SMART" id="SM00060">
    <property type="entry name" value="FN3"/>
    <property type="match status" value="2"/>
</dbReference>
<organism evidence="2 3">
    <name type="scientific">Xenopus laevis</name>
    <name type="common">African clawed frog</name>
    <dbReference type="NCBI Taxonomy" id="8355"/>
    <lineage>
        <taxon>Eukaryota</taxon>
        <taxon>Metazoa</taxon>
        <taxon>Chordata</taxon>
        <taxon>Craniata</taxon>
        <taxon>Vertebrata</taxon>
        <taxon>Euteleostomi</taxon>
        <taxon>Amphibia</taxon>
        <taxon>Batrachia</taxon>
        <taxon>Anura</taxon>
        <taxon>Pipoidea</taxon>
        <taxon>Pipidae</taxon>
        <taxon>Xenopodinae</taxon>
        <taxon>Xenopus</taxon>
        <taxon>Xenopus</taxon>
    </lineage>
</organism>
<evidence type="ECO:0000313" key="3">
    <source>
        <dbReference type="Proteomes" id="UP000694892"/>
    </source>
</evidence>
<evidence type="ECO:0000313" key="2">
    <source>
        <dbReference type="EMBL" id="OCT78546.1"/>
    </source>
</evidence>
<dbReference type="OMA" id="WSKPEEY"/>
<dbReference type="InterPro" id="IPR036116">
    <property type="entry name" value="FN3_sf"/>
</dbReference>
<dbReference type="InterPro" id="IPR050713">
    <property type="entry name" value="RTP_Phos/Ushers"/>
</dbReference>
<dbReference type="PANTHER" id="PTHR46957:SF10">
    <property type="entry name" value="PROTEIN TYROSINE PHOSPHATASE, RECEPTOR TYPE, H"/>
    <property type="match status" value="1"/>
</dbReference>